<comment type="caution">
    <text evidence="2">The sequence shown here is derived from an EMBL/GenBank/DDBJ whole genome shotgun (WGS) entry which is preliminary data.</text>
</comment>
<dbReference type="InterPro" id="IPR045136">
    <property type="entry name" value="Iah1-like"/>
</dbReference>
<evidence type="ECO:0000313" key="2">
    <source>
        <dbReference type="EMBL" id="MFD1864362.1"/>
    </source>
</evidence>
<dbReference type="EMBL" id="JBHUFW010000012">
    <property type="protein sequence ID" value="MFD1864362.1"/>
    <property type="molecule type" value="Genomic_DNA"/>
</dbReference>
<dbReference type="RefSeq" id="WP_377340572.1">
    <property type="nucleotide sequence ID" value="NZ_JBHUFW010000012.1"/>
</dbReference>
<dbReference type="InterPro" id="IPR036514">
    <property type="entry name" value="SGNH_hydro_sf"/>
</dbReference>
<dbReference type="PANTHER" id="PTHR14209">
    <property type="entry name" value="ISOAMYL ACETATE-HYDROLYZING ESTERASE 1"/>
    <property type="match status" value="1"/>
</dbReference>
<reference evidence="3" key="1">
    <citation type="journal article" date="2019" name="Int. J. Syst. Evol. Microbiol.">
        <title>The Global Catalogue of Microorganisms (GCM) 10K type strain sequencing project: providing services to taxonomists for standard genome sequencing and annotation.</title>
        <authorList>
            <consortium name="The Broad Institute Genomics Platform"/>
            <consortium name="The Broad Institute Genome Sequencing Center for Infectious Disease"/>
            <person name="Wu L."/>
            <person name="Ma J."/>
        </authorList>
    </citation>
    <scope>NUCLEOTIDE SEQUENCE [LARGE SCALE GENOMIC DNA]</scope>
    <source>
        <strain evidence="3">CGMCC 1.15475</strain>
    </source>
</reference>
<dbReference type="InterPro" id="IPR013830">
    <property type="entry name" value="SGNH_hydro"/>
</dbReference>
<feature type="domain" description="SGNH hydrolase-type esterase" evidence="1">
    <location>
        <begin position="31"/>
        <end position="220"/>
    </location>
</feature>
<evidence type="ECO:0000259" key="1">
    <source>
        <dbReference type="Pfam" id="PF13472"/>
    </source>
</evidence>
<keyword evidence="3" id="KW-1185">Reference proteome</keyword>
<dbReference type="Pfam" id="PF13472">
    <property type="entry name" value="Lipase_GDSL_2"/>
    <property type="match status" value="1"/>
</dbReference>
<dbReference type="PANTHER" id="PTHR14209:SF19">
    <property type="entry name" value="ISOAMYL ACETATE-HYDROLYZING ESTERASE 1 HOMOLOG"/>
    <property type="match status" value="1"/>
</dbReference>
<name>A0ABW4QL42_9BACL</name>
<dbReference type="Proteomes" id="UP001597273">
    <property type="component" value="Unassembled WGS sequence"/>
</dbReference>
<gene>
    <name evidence="2" type="ORF">ACFSDB_15780</name>
</gene>
<accession>A0ABW4QL42</accession>
<dbReference type="GO" id="GO:0016787">
    <property type="term" value="F:hydrolase activity"/>
    <property type="evidence" value="ECO:0007669"/>
    <property type="project" value="UniProtKB-KW"/>
</dbReference>
<dbReference type="SUPFAM" id="SSF52266">
    <property type="entry name" value="SGNH hydrolase"/>
    <property type="match status" value="1"/>
</dbReference>
<keyword evidence="2" id="KW-0378">Hydrolase</keyword>
<dbReference type="Gene3D" id="3.40.50.1110">
    <property type="entry name" value="SGNH hydrolase"/>
    <property type="match status" value="1"/>
</dbReference>
<evidence type="ECO:0000313" key="3">
    <source>
        <dbReference type="Proteomes" id="UP001597273"/>
    </source>
</evidence>
<organism evidence="2 3">
    <name type="scientific">Planococcus chinensis</name>
    <dbReference type="NCBI Taxonomy" id="272917"/>
    <lineage>
        <taxon>Bacteria</taxon>
        <taxon>Bacillati</taxon>
        <taxon>Bacillota</taxon>
        <taxon>Bacilli</taxon>
        <taxon>Bacillales</taxon>
        <taxon>Caryophanaceae</taxon>
        <taxon>Planococcus</taxon>
    </lineage>
</organism>
<sequence>MRKIFTSLMVLGILFLMEGKITEAAAPATTVFGDSNTAGSNWPEYGYDDNKKWSVLLGKSRTVVNKGIGGNTTGMGLNRMNDILQSKPKTVTIMFGTNDAVLNSKFIPKTSLRQYESNLNKMVDTFQSKRINVVLMTTLPIIEQPYYKRHNKNLYLKYGGVRAFHDKYNEVTRKVAGQQRVPLMDTYKTFLRFSGEATDTALIESGLIDPSGNHMTPYGAKVFHNNLANVLSKNKY</sequence>
<protein>
    <submittedName>
        <fullName evidence="2">SGNH/GDSL hydrolase family protein</fullName>
    </submittedName>
</protein>
<proteinExistence type="predicted"/>